<gene>
    <name evidence="1" type="ORF">NCTC13532_01480</name>
</gene>
<dbReference type="EMBL" id="UFVR01000004">
    <property type="protein sequence ID" value="SUX45901.1"/>
    <property type="molecule type" value="Genomic_DNA"/>
</dbReference>
<reference evidence="1 2" key="1">
    <citation type="submission" date="2018-06" db="EMBL/GenBank/DDBJ databases">
        <authorList>
            <consortium name="Pathogen Informatics"/>
            <person name="Doyle S."/>
        </authorList>
    </citation>
    <scope>NUCLEOTIDE SEQUENCE [LARGE SCALE GENOMIC DNA]</scope>
    <source>
        <strain evidence="1 2">NCTC13532</strain>
    </source>
</reference>
<name>A0A381FHA6_9FLAO</name>
<organism evidence="1 2">
    <name type="scientific">Chryseobacterium indoltheticum</name>
    <dbReference type="NCBI Taxonomy" id="254"/>
    <lineage>
        <taxon>Bacteria</taxon>
        <taxon>Pseudomonadati</taxon>
        <taxon>Bacteroidota</taxon>
        <taxon>Flavobacteriia</taxon>
        <taxon>Flavobacteriales</taxon>
        <taxon>Weeksellaceae</taxon>
        <taxon>Chryseobacterium group</taxon>
        <taxon>Chryseobacterium</taxon>
    </lineage>
</organism>
<dbReference type="AlphaFoldDB" id="A0A381FHA6"/>
<sequence length="73" mass="8718">MTVILCIDFHRKPINWESPVLPRIGEKLFTGDFFPGEELSQMDDYLIVRDVIWHKEKEDSKEYSISLLLDYQE</sequence>
<protein>
    <submittedName>
        <fullName evidence="1">Uncharacterized protein</fullName>
    </submittedName>
</protein>
<proteinExistence type="predicted"/>
<dbReference type="Proteomes" id="UP000254282">
    <property type="component" value="Unassembled WGS sequence"/>
</dbReference>
<evidence type="ECO:0000313" key="2">
    <source>
        <dbReference type="Proteomes" id="UP000254282"/>
    </source>
</evidence>
<dbReference type="RefSeq" id="WP_115619835.1">
    <property type="nucleotide sequence ID" value="NZ_UFVR01000004.1"/>
</dbReference>
<accession>A0A381FHA6</accession>
<evidence type="ECO:0000313" key="1">
    <source>
        <dbReference type="EMBL" id="SUX45901.1"/>
    </source>
</evidence>